<evidence type="ECO:0000313" key="4">
    <source>
        <dbReference type="Proteomes" id="UP000019384"/>
    </source>
</evidence>
<feature type="compositionally biased region" description="Polar residues" evidence="1">
    <location>
        <begin position="642"/>
        <end position="670"/>
    </location>
</feature>
<dbReference type="OrthoDB" id="5382952at2759"/>
<proteinExistence type="predicted"/>
<organism evidence="3 4">
    <name type="scientific">Kuraishia capsulata CBS 1993</name>
    <dbReference type="NCBI Taxonomy" id="1382522"/>
    <lineage>
        <taxon>Eukaryota</taxon>
        <taxon>Fungi</taxon>
        <taxon>Dikarya</taxon>
        <taxon>Ascomycota</taxon>
        <taxon>Saccharomycotina</taxon>
        <taxon>Pichiomycetes</taxon>
        <taxon>Pichiales</taxon>
        <taxon>Pichiaceae</taxon>
        <taxon>Kuraishia</taxon>
    </lineage>
</organism>
<feature type="compositionally biased region" description="Polar residues" evidence="1">
    <location>
        <begin position="604"/>
        <end position="613"/>
    </location>
</feature>
<dbReference type="RefSeq" id="XP_022459648.1">
    <property type="nucleotide sequence ID" value="XM_022602068.1"/>
</dbReference>
<dbReference type="Gene3D" id="3.40.50.150">
    <property type="entry name" value="Vaccinia Virus protein VP39"/>
    <property type="match status" value="1"/>
</dbReference>
<evidence type="ECO:0000259" key="2">
    <source>
        <dbReference type="Pfam" id="PF08241"/>
    </source>
</evidence>
<dbReference type="HOGENOM" id="CLU_346488_0_0_1"/>
<dbReference type="GeneID" id="34521036"/>
<feature type="compositionally biased region" description="Polar residues" evidence="1">
    <location>
        <begin position="568"/>
        <end position="592"/>
    </location>
</feature>
<feature type="region of interest" description="Disordered" evidence="1">
    <location>
        <begin position="1"/>
        <end position="106"/>
    </location>
</feature>
<feature type="compositionally biased region" description="Basic and acidic residues" evidence="1">
    <location>
        <begin position="44"/>
        <end position="56"/>
    </location>
</feature>
<dbReference type="AlphaFoldDB" id="W6MWM3"/>
<keyword evidence="4" id="KW-1185">Reference proteome</keyword>
<feature type="compositionally biased region" description="Low complexity" evidence="1">
    <location>
        <begin position="683"/>
        <end position="697"/>
    </location>
</feature>
<gene>
    <name evidence="3" type="ORF">KUCA_T00003634001</name>
</gene>
<evidence type="ECO:0000256" key="1">
    <source>
        <dbReference type="SAM" id="MobiDB-lite"/>
    </source>
</evidence>
<dbReference type="InterPro" id="IPR029063">
    <property type="entry name" value="SAM-dependent_MTases_sf"/>
</dbReference>
<dbReference type="Pfam" id="PF08241">
    <property type="entry name" value="Methyltransf_11"/>
    <property type="match status" value="1"/>
</dbReference>
<feature type="compositionally biased region" description="Polar residues" evidence="1">
    <location>
        <begin position="31"/>
        <end position="43"/>
    </location>
</feature>
<dbReference type="SUPFAM" id="SSF53335">
    <property type="entry name" value="S-adenosyl-L-methionine-dependent methyltransferases"/>
    <property type="match status" value="1"/>
</dbReference>
<dbReference type="InterPro" id="IPR013216">
    <property type="entry name" value="Methyltransf_11"/>
</dbReference>
<dbReference type="EMBL" id="HG793128">
    <property type="protein sequence ID" value="CDK27655.1"/>
    <property type="molecule type" value="Genomic_DNA"/>
</dbReference>
<dbReference type="Proteomes" id="UP000019384">
    <property type="component" value="Unassembled WGS sequence"/>
</dbReference>
<feature type="region of interest" description="Disordered" evidence="1">
    <location>
        <begin position="560"/>
        <end position="701"/>
    </location>
</feature>
<feature type="domain" description="Methyltransferase type 11" evidence="2">
    <location>
        <begin position="413"/>
        <end position="463"/>
    </location>
</feature>
<feature type="compositionally biased region" description="Polar residues" evidence="1">
    <location>
        <begin position="1"/>
        <end position="11"/>
    </location>
</feature>
<evidence type="ECO:0000313" key="3">
    <source>
        <dbReference type="EMBL" id="CDK27655.1"/>
    </source>
</evidence>
<feature type="compositionally biased region" description="Basic residues" evidence="1">
    <location>
        <begin position="88"/>
        <end position="103"/>
    </location>
</feature>
<protein>
    <recommendedName>
        <fullName evidence="2">Methyltransferase type 11 domain-containing protein</fullName>
    </recommendedName>
</protein>
<accession>W6MWM3</accession>
<name>W6MWM3_9ASCO</name>
<reference evidence="3" key="1">
    <citation type="submission" date="2013-12" db="EMBL/GenBank/DDBJ databases">
        <authorList>
            <person name="Genoscope - CEA"/>
        </authorList>
    </citation>
    <scope>NUCLEOTIDE SEQUENCE</scope>
    <source>
        <strain evidence="3">CBS 1993</strain>
    </source>
</reference>
<dbReference type="GO" id="GO:0008757">
    <property type="term" value="F:S-adenosylmethionine-dependent methyltransferase activity"/>
    <property type="evidence" value="ECO:0007669"/>
    <property type="project" value="InterPro"/>
</dbReference>
<feature type="region of interest" description="Disordered" evidence="1">
    <location>
        <begin position="777"/>
        <end position="797"/>
    </location>
</feature>
<sequence>MSSSDANNPRFTHTRIQHRLEPTVSGVASPDSANSLQSTSSEPMSRKGTTDVERRKGGFPIPLIGNLIDHTKSSADVAGLPKTESKKFGKSRHFPHPLRRKHRTDTAPVENAKPRHMFKTFTELASPAPGSRPEPRPSHDPYFTAENAVHLAARLRFFMKFREESELNDSINYANVRREMWLDWYKKFLRGVEVELAEVETALERESKYSKGGSSIQAVPHLTVDQQRSLAGKKRLMSMMNDLANSAVMTDFPVTNPTSGTTLPVQNQDQVSLIKFWHTQIYKKMTNSESLVLPITRHLIKLQRTSSQSGPYQQVPLEQIAVLSNQRILNKVQETDVKEDTNLLTSWEVCFDEKNFHTNSINISDRTSILYDEKNHGYLPGQELPKNPSFISTFFDTQDLTKEETEFFQRFSSFTTTGYTQLPLRNASQAAVLCQDFWLTVTKNEVLPALQEIHRVLKPGGVLQMPVFDFEVINEMKHENPDGSFSQEADPDELLAHLVWSEMVKIANEEGTETNMSRSIMKLMYDAGFSKVSYTMVTYPQVSTLSDVGSTTESHAATGLDKHFSFGSPASSSQKARSQETSPVYNRVNESPRSAAFGDRATKRQSSLGLSPTTPAPLRPLQPVRPSSLRTNSTEAVRESNADSATQGSFDGSTRTGSVLSTITSASSRTLDAETPAGEGHRSSTATGTSSNTAPTSISSAGYRDERMNSFFELFSNYIEMIVMFKFGVLNIDKLVSDVDGDPDKLRRRLALIRMFIGYKAHGINFLEKAREDSLAKKEKRPTKDFERGRARDDNPTHRIRNEGIAYFFIFVAKK</sequence>
<reference evidence="3" key="2">
    <citation type="submission" date="2014-02" db="EMBL/GenBank/DDBJ databases">
        <title>Complete DNA sequence of /Kuraishia capsulata/ illustrates novel genomic features among budding yeasts (/Saccharomycotina/).</title>
        <authorList>
            <person name="Morales L."/>
            <person name="Noel B."/>
            <person name="Porcel B."/>
            <person name="Marcet-Houben M."/>
            <person name="Hullo M-F."/>
            <person name="Sacerdot C."/>
            <person name="Tekaia F."/>
            <person name="Leh-Louis V."/>
            <person name="Despons L."/>
            <person name="Khanna V."/>
            <person name="Aury J-M."/>
            <person name="Barbe V."/>
            <person name="Couloux A."/>
            <person name="Labadie K."/>
            <person name="Pelletier E."/>
            <person name="Souciet J-L."/>
            <person name="Boekhout T."/>
            <person name="Gabaldon T."/>
            <person name="Wincker P."/>
            <person name="Dujon B."/>
        </authorList>
    </citation>
    <scope>NUCLEOTIDE SEQUENCE</scope>
    <source>
        <strain evidence="3">CBS 1993</strain>
    </source>
</reference>